<evidence type="ECO:0000256" key="3">
    <source>
        <dbReference type="ARBA" id="ARBA00022729"/>
    </source>
</evidence>
<dbReference type="AlphaFoldDB" id="A0A3R9QRE8"/>
<dbReference type="GO" id="GO:0042597">
    <property type="term" value="C:periplasmic space"/>
    <property type="evidence" value="ECO:0007669"/>
    <property type="project" value="UniProtKB-SubCell"/>
</dbReference>
<keyword evidence="3" id="KW-0732">Signal</keyword>
<evidence type="ECO:0000313" key="7">
    <source>
        <dbReference type="Proteomes" id="UP000278149"/>
    </source>
</evidence>
<evidence type="ECO:0000256" key="1">
    <source>
        <dbReference type="ARBA" id="ARBA00004418"/>
    </source>
</evidence>
<feature type="domain" description="SsuA/THI5-like" evidence="5">
    <location>
        <begin position="60"/>
        <end position="228"/>
    </location>
</feature>
<accession>A0A3R9QRE8</accession>
<comment type="caution">
    <text evidence="6">The sequence shown here is derived from an EMBL/GenBank/DDBJ whole genome shotgun (WGS) entry which is preliminary data.</text>
</comment>
<sequence length="297" mass="33235">MVAQLMKWHYLLILALLLIAAYLIIPKEGRREVVVGTIQGGISTLDIMEADWMKVVRFDKPLDLSQALSRGEVDVAVITAEMYAKFAEKDKDLKVIAADMLQNQAIIGVEDIRELKGKRVGATTASGTYAMFLAYLNLSGLSQKDIIVVDAPPLQLVQALERKDVDAIVCWEPIASKLIAKGYKHVDFIKLAERYLGRKPVMLVWVAKASFLERPEAKEFIEMRERAASEWGKRAPEALKKLYNMSDGEISVLMRRVEIVRGLPKEDIIAAWELASAGGYISEGLIEELKGRAFWEG</sequence>
<dbReference type="InterPro" id="IPR015168">
    <property type="entry name" value="SsuA/THI5"/>
</dbReference>
<dbReference type="Gene3D" id="3.40.190.10">
    <property type="entry name" value="Periplasmic binding protein-like II"/>
    <property type="match status" value="2"/>
</dbReference>
<reference evidence="6 7" key="1">
    <citation type="submission" date="2018-10" db="EMBL/GenBank/DDBJ databases">
        <title>Co-occurring genomic capacity for anaerobic methane metabolism and dissimilatory sulfite reduction discovered in the Korarchaeota.</title>
        <authorList>
            <person name="Mckay L.J."/>
            <person name="Dlakic M."/>
            <person name="Fields M.W."/>
            <person name="Delmont T.O."/>
            <person name="Eren A.M."/>
            <person name="Jay Z.J."/>
            <person name="Klingelsmith K.B."/>
            <person name="Rusch D.B."/>
            <person name="Inskeep W.P."/>
        </authorList>
    </citation>
    <scope>NUCLEOTIDE SEQUENCE [LARGE SCALE GENOMIC DNA]</scope>
    <source>
        <strain evidence="6 7">WS</strain>
    </source>
</reference>
<protein>
    <submittedName>
        <fullName evidence="6">ABC transporter substrate-binding protein</fullName>
    </submittedName>
</protein>
<gene>
    <name evidence="6" type="ORF">D9Q81_06880</name>
</gene>
<proteinExistence type="inferred from homology"/>
<dbReference type="PANTHER" id="PTHR30024">
    <property type="entry name" value="ALIPHATIC SULFONATES-BINDING PROTEIN-RELATED"/>
    <property type="match status" value="1"/>
</dbReference>
<dbReference type="Pfam" id="PF09084">
    <property type="entry name" value="NMT1"/>
    <property type="match status" value="1"/>
</dbReference>
<dbReference type="SUPFAM" id="SSF53850">
    <property type="entry name" value="Periplasmic binding protein-like II"/>
    <property type="match status" value="1"/>
</dbReference>
<feature type="transmembrane region" description="Helical" evidence="4">
    <location>
        <begin position="6"/>
        <end position="25"/>
    </location>
</feature>
<organism evidence="6 7">
    <name type="scientific">Candidatus Korarchaeum cryptofilum</name>
    <dbReference type="NCBI Taxonomy" id="498846"/>
    <lineage>
        <taxon>Archaea</taxon>
        <taxon>Thermoproteota</taxon>
        <taxon>Candidatus Korarchaeia</taxon>
        <taxon>Candidatus Korarchaeales</taxon>
        <taxon>Candidatus Korarchaeaceae</taxon>
        <taxon>Candidatus Korarchaeum</taxon>
    </lineage>
</organism>
<comment type="subcellular location">
    <subcellularLocation>
        <location evidence="1">Periplasm</location>
    </subcellularLocation>
</comment>
<comment type="similarity">
    <text evidence="2">Belongs to the bacterial solute-binding protein SsuA/TauA family.</text>
</comment>
<keyword evidence="4" id="KW-0812">Transmembrane</keyword>
<keyword evidence="4" id="KW-1133">Transmembrane helix</keyword>
<dbReference type="Proteomes" id="UP000278149">
    <property type="component" value="Unassembled WGS sequence"/>
</dbReference>
<dbReference type="PANTHER" id="PTHR30024:SF47">
    <property type="entry name" value="TAURINE-BINDING PERIPLASMIC PROTEIN"/>
    <property type="match status" value="1"/>
</dbReference>
<evidence type="ECO:0000259" key="5">
    <source>
        <dbReference type="Pfam" id="PF09084"/>
    </source>
</evidence>
<dbReference type="EMBL" id="RCOR01000037">
    <property type="protein sequence ID" value="RSN68003.1"/>
    <property type="molecule type" value="Genomic_DNA"/>
</dbReference>
<keyword evidence="4" id="KW-0472">Membrane</keyword>
<evidence type="ECO:0000256" key="2">
    <source>
        <dbReference type="ARBA" id="ARBA00010742"/>
    </source>
</evidence>
<name>A0A3R9QRE8_9CREN</name>
<evidence type="ECO:0000256" key="4">
    <source>
        <dbReference type="SAM" id="Phobius"/>
    </source>
</evidence>
<evidence type="ECO:0000313" key="6">
    <source>
        <dbReference type="EMBL" id="RSN68003.1"/>
    </source>
</evidence>